<feature type="domain" description="Putative restriction endonuclease" evidence="1">
    <location>
        <begin position="22"/>
        <end position="179"/>
    </location>
</feature>
<dbReference type="KEGG" id="nbr:O3I_019855"/>
<evidence type="ECO:0000259" key="1">
    <source>
        <dbReference type="Pfam" id="PF05685"/>
    </source>
</evidence>
<dbReference type="HOGENOM" id="CLU_076312_4_0_11"/>
<dbReference type="PANTHER" id="PTHR35400">
    <property type="entry name" value="SLR1083 PROTEIN"/>
    <property type="match status" value="1"/>
</dbReference>
<dbReference type="InterPro" id="IPR012296">
    <property type="entry name" value="Nuclease_put_TT1808"/>
</dbReference>
<dbReference type="Gene3D" id="3.90.1570.10">
    <property type="entry name" value="tt1808, chain A"/>
    <property type="match status" value="1"/>
</dbReference>
<dbReference type="Pfam" id="PF05685">
    <property type="entry name" value="Uma2"/>
    <property type="match status" value="1"/>
</dbReference>
<keyword evidence="3" id="KW-1185">Reference proteome</keyword>
<name>K0EYI2_NOCB7</name>
<proteinExistence type="predicted"/>
<dbReference type="AlphaFoldDB" id="K0EYI2"/>
<dbReference type="STRING" id="1133849.O3I_019855"/>
<organism evidence="2 3">
    <name type="scientific">Nocardia brasiliensis (strain ATCC 700358 / HUJEG-1)</name>
    <dbReference type="NCBI Taxonomy" id="1133849"/>
    <lineage>
        <taxon>Bacteria</taxon>
        <taxon>Bacillati</taxon>
        <taxon>Actinomycetota</taxon>
        <taxon>Actinomycetes</taxon>
        <taxon>Mycobacteriales</taxon>
        <taxon>Nocardiaceae</taxon>
        <taxon>Nocardia</taxon>
    </lineage>
</organism>
<accession>K0EYI2</accession>
<dbReference type="InterPro" id="IPR008538">
    <property type="entry name" value="Uma2"/>
</dbReference>
<dbReference type="EMBL" id="CP003876">
    <property type="protein sequence ID" value="AFU01930.1"/>
    <property type="molecule type" value="Genomic_DNA"/>
</dbReference>
<sequence length="217" mass="24549">MSETFDWSWLREVTAVPEITLDSYLDLPEDLSRQIEVEDGRIIHCESPSPSHQRISRNLVQAVLDATEKHDRDNHSCHEVNGELDVLFAEVPRFNYRRPDVVVYRCVPRDRGGCWKDKPIAGDVVVVAEVVFASTITEDLITKRKLYAKAGIPHYWIIRMAGDDGIAVSVERLRLSADQVYVSGGSAIRDRDLFAVQTSDPLEITVTWAQLDRGFPA</sequence>
<protein>
    <recommendedName>
        <fullName evidence="1">Putative restriction endonuclease domain-containing protein</fullName>
    </recommendedName>
</protein>
<dbReference type="eggNOG" id="COG4636">
    <property type="taxonomic scope" value="Bacteria"/>
</dbReference>
<dbReference type="CDD" id="cd06260">
    <property type="entry name" value="DUF820-like"/>
    <property type="match status" value="1"/>
</dbReference>
<dbReference type="Proteomes" id="UP000006304">
    <property type="component" value="Chromosome"/>
</dbReference>
<dbReference type="PANTHER" id="PTHR35400:SF3">
    <property type="entry name" value="SLL1072 PROTEIN"/>
    <property type="match status" value="1"/>
</dbReference>
<dbReference type="SUPFAM" id="SSF52980">
    <property type="entry name" value="Restriction endonuclease-like"/>
    <property type="match status" value="1"/>
</dbReference>
<reference evidence="2 3" key="1">
    <citation type="journal article" date="2012" name="J. Bacteriol.">
        <title>Complete genome sequence of Nocardia brasiliensis HUJEG-1.</title>
        <authorList>
            <person name="Vera-Cabrera L."/>
            <person name="Ortiz-Lopez R."/>
            <person name="Elizondo-Gonzalez R."/>
            <person name="Perez-Maya A.A."/>
            <person name="Ocampo-Candiani J."/>
        </authorList>
    </citation>
    <scope>NUCLEOTIDE SEQUENCE [LARGE SCALE GENOMIC DNA]</scope>
    <source>
        <strain evidence="3">ATCC 700358</strain>
    </source>
</reference>
<evidence type="ECO:0000313" key="2">
    <source>
        <dbReference type="EMBL" id="AFU01930.1"/>
    </source>
</evidence>
<evidence type="ECO:0000313" key="3">
    <source>
        <dbReference type="Proteomes" id="UP000006304"/>
    </source>
</evidence>
<gene>
    <name evidence="2" type="ORF">O3I_019855</name>
</gene>
<dbReference type="InterPro" id="IPR011335">
    <property type="entry name" value="Restrct_endonuc-II-like"/>
</dbReference>